<feature type="compositionally biased region" description="Basic and acidic residues" evidence="2">
    <location>
        <begin position="576"/>
        <end position="598"/>
    </location>
</feature>
<name>A0AAV2H6T4_LYMST</name>
<gene>
    <name evidence="3" type="ORF">GSLYS_00002026001</name>
</gene>
<sequence length="619" mass="69517">MFPAGPTLWGGQGRGKNKKTEEWTNNFNSSVELINHSLSTLYNGIETDEDLTKDSDEQMEGDVTLQGACETLVHNCQKIGGMMREPTNGMVRLPLGKLLNVVARCLKVSHADVESVPSMTELKELLPVIYQSVLALLAQLIICCKTSLLPKSRFLIDLCLQTLSSTTQMKSSMKWQVRASALRVMTLLVQTLGWGKYWTSQSKLITKELITDIKIHKDPVKQVSLASTTSSDLNKQEAALGRRKKEKKKRNKAESYNDLAVENKETEDSKDDSSAPEAVSTLSALEFSRLALENLEFAFAENLMWVILDTAATLQREGPPVKSPYLRSACRKQLYLVVFACTTVRLDSGCGRKDTITQYQMVNAAMNFLNDAMQTDATAEVQKTCRQMLTILRLTCHLNRPIVRRILPDDSNEAKDVMEMERESLQLSEENEQLRKRLMDSEMENQQQNRLITSLRLEIDDLKKRSANSTNTTKDGEHSIGNCTLQVTETDQASDEDNSDPEETRKDERVNGLTVEMMRDPAGEPTVVDSSRAGEKNEGTDAEPKPKRAKLKAENSLSSPSPRKDEQTPKRRKNKKNLDESTGKKKRKTEELTVPKEDPESEAIQAMISDFVDAEPDIF</sequence>
<keyword evidence="4" id="KW-1185">Reference proteome</keyword>
<protein>
    <submittedName>
        <fullName evidence="3">Uncharacterized protein</fullName>
    </submittedName>
</protein>
<feature type="coiled-coil region" evidence="1">
    <location>
        <begin position="417"/>
        <end position="465"/>
    </location>
</feature>
<reference evidence="3 4" key="1">
    <citation type="submission" date="2024-04" db="EMBL/GenBank/DDBJ databases">
        <authorList>
            <consortium name="Genoscope - CEA"/>
            <person name="William W."/>
        </authorList>
    </citation>
    <scope>NUCLEOTIDE SEQUENCE [LARGE SCALE GENOMIC DNA]</scope>
</reference>
<dbReference type="GO" id="GO:0006364">
    <property type="term" value="P:rRNA processing"/>
    <property type="evidence" value="ECO:0007669"/>
    <property type="project" value="TreeGrafter"/>
</dbReference>
<dbReference type="AlphaFoldDB" id="A0AAV2H6T4"/>
<feature type="region of interest" description="Disordered" evidence="2">
    <location>
        <begin position="1"/>
        <end position="21"/>
    </location>
</feature>
<accession>A0AAV2H6T4</accession>
<keyword evidence="1" id="KW-0175">Coiled coil</keyword>
<dbReference type="Proteomes" id="UP001497497">
    <property type="component" value="Unassembled WGS sequence"/>
</dbReference>
<evidence type="ECO:0000313" key="4">
    <source>
        <dbReference type="Proteomes" id="UP001497497"/>
    </source>
</evidence>
<feature type="region of interest" description="Disordered" evidence="2">
    <location>
        <begin position="467"/>
        <end position="603"/>
    </location>
</feature>
<feature type="compositionally biased region" description="Basic and acidic residues" evidence="2">
    <location>
        <begin position="532"/>
        <end position="546"/>
    </location>
</feature>
<feature type="compositionally biased region" description="Basic and acidic residues" evidence="2">
    <location>
        <begin position="261"/>
        <end position="273"/>
    </location>
</feature>
<feature type="compositionally biased region" description="Basic residues" evidence="2">
    <location>
        <begin position="241"/>
        <end position="251"/>
    </location>
</feature>
<feature type="compositionally biased region" description="Polar residues" evidence="2">
    <location>
        <begin position="481"/>
        <end position="491"/>
    </location>
</feature>
<feature type="compositionally biased region" description="Acidic residues" evidence="2">
    <location>
        <begin position="492"/>
        <end position="501"/>
    </location>
</feature>
<dbReference type="PANTHER" id="PTHR34105">
    <property type="entry name" value="PROLINE-, GLUTAMIC ACID- AND LEUCINE-RICH PROTEIN 1"/>
    <property type="match status" value="1"/>
</dbReference>
<organism evidence="3 4">
    <name type="scientific">Lymnaea stagnalis</name>
    <name type="common">Great pond snail</name>
    <name type="synonym">Helix stagnalis</name>
    <dbReference type="NCBI Taxonomy" id="6523"/>
    <lineage>
        <taxon>Eukaryota</taxon>
        <taxon>Metazoa</taxon>
        <taxon>Spiralia</taxon>
        <taxon>Lophotrochozoa</taxon>
        <taxon>Mollusca</taxon>
        <taxon>Gastropoda</taxon>
        <taxon>Heterobranchia</taxon>
        <taxon>Euthyneura</taxon>
        <taxon>Panpulmonata</taxon>
        <taxon>Hygrophila</taxon>
        <taxon>Lymnaeoidea</taxon>
        <taxon>Lymnaeidae</taxon>
        <taxon>Lymnaea</taxon>
    </lineage>
</organism>
<dbReference type="GO" id="GO:0005634">
    <property type="term" value="C:nucleus"/>
    <property type="evidence" value="ECO:0007669"/>
    <property type="project" value="TreeGrafter"/>
</dbReference>
<evidence type="ECO:0000256" key="1">
    <source>
        <dbReference type="SAM" id="Coils"/>
    </source>
</evidence>
<proteinExistence type="predicted"/>
<evidence type="ECO:0000256" key="2">
    <source>
        <dbReference type="SAM" id="MobiDB-lite"/>
    </source>
</evidence>
<evidence type="ECO:0000313" key="3">
    <source>
        <dbReference type="EMBL" id="CAL1527856.1"/>
    </source>
</evidence>
<feature type="region of interest" description="Disordered" evidence="2">
    <location>
        <begin position="234"/>
        <end position="275"/>
    </location>
</feature>
<dbReference type="EMBL" id="CAXITT010000023">
    <property type="protein sequence ID" value="CAL1527856.1"/>
    <property type="molecule type" value="Genomic_DNA"/>
</dbReference>
<comment type="caution">
    <text evidence="3">The sequence shown here is derived from an EMBL/GenBank/DDBJ whole genome shotgun (WGS) entry which is preliminary data.</text>
</comment>
<dbReference type="PANTHER" id="PTHR34105:SF1">
    <property type="entry name" value="PROLINE-, GLUTAMIC ACID- AND LEUCINE-RICH PROTEIN 1"/>
    <property type="match status" value="1"/>
</dbReference>